<proteinExistence type="predicted"/>
<protein>
    <submittedName>
        <fullName evidence="2">Uncharacterized protein</fullName>
    </submittedName>
</protein>
<evidence type="ECO:0000313" key="2">
    <source>
        <dbReference type="EMBL" id="EGF19438.1"/>
    </source>
</evidence>
<reference evidence="2 3" key="1">
    <citation type="submission" date="2011-02" db="EMBL/GenBank/DDBJ databases">
        <authorList>
            <person name="Muzny D."/>
            <person name="Qin X."/>
            <person name="Deng J."/>
            <person name="Jiang H."/>
            <person name="Liu Y."/>
            <person name="Qu J."/>
            <person name="Song X.-Z."/>
            <person name="Zhang L."/>
            <person name="Thornton R."/>
            <person name="Coyle M."/>
            <person name="Francisco L."/>
            <person name="Jackson L."/>
            <person name="Javaid M."/>
            <person name="Korchina V."/>
            <person name="Kovar C."/>
            <person name="Mata R."/>
            <person name="Mathew T."/>
            <person name="Ngo R."/>
            <person name="Nguyen L."/>
            <person name="Nguyen N."/>
            <person name="Okwuonu G."/>
            <person name="Ongeri F."/>
            <person name="Pham C."/>
            <person name="Simmons D."/>
            <person name="Wilczek-Boney K."/>
            <person name="Hale W."/>
            <person name="Jakkamsetti A."/>
            <person name="Pham P."/>
            <person name="Ruth R."/>
            <person name="San Lucas F."/>
            <person name="Warren J."/>
            <person name="Zhang J."/>
            <person name="Zhao Z."/>
            <person name="Zhou C."/>
            <person name="Zhu D."/>
            <person name="Lee S."/>
            <person name="Bess C."/>
            <person name="Blankenburg K."/>
            <person name="Forbes L."/>
            <person name="Fu Q."/>
            <person name="Gubbala S."/>
            <person name="Hirani K."/>
            <person name="Jayaseelan J.C."/>
            <person name="Lara F."/>
            <person name="Munidasa M."/>
            <person name="Palculict T."/>
            <person name="Patil S."/>
            <person name="Pu L.-L."/>
            <person name="Saada N."/>
            <person name="Tang L."/>
            <person name="Weissenberger G."/>
            <person name="Zhu Y."/>
            <person name="Hemphill L."/>
            <person name="Shang Y."/>
            <person name="Youmans B."/>
            <person name="Ayvaz T."/>
            <person name="Ross M."/>
            <person name="Santibanez J."/>
            <person name="Aqrawi P."/>
            <person name="Gross S."/>
            <person name="Joshi V."/>
            <person name="Fowler G."/>
            <person name="Nazareth L."/>
            <person name="Reid J."/>
            <person name="Worley K."/>
            <person name="Petrosino J."/>
            <person name="Highlander S."/>
            <person name="Gibbs R."/>
        </authorList>
    </citation>
    <scope>NUCLEOTIDE SEQUENCE [LARGE SCALE GENOMIC DNA]</scope>
    <source>
        <strain evidence="2 3">SK408</strain>
    </source>
</reference>
<keyword evidence="1" id="KW-0472">Membrane</keyword>
<evidence type="ECO:0000313" key="3">
    <source>
        <dbReference type="Proteomes" id="UP000004826"/>
    </source>
</evidence>
<organism evidence="2 3">
    <name type="scientific">Streptococcus sanguinis SK408</name>
    <dbReference type="NCBI Taxonomy" id="888818"/>
    <lineage>
        <taxon>Bacteria</taxon>
        <taxon>Bacillati</taxon>
        <taxon>Bacillota</taxon>
        <taxon>Bacilli</taxon>
        <taxon>Lactobacillales</taxon>
        <taxon>Streptococcaceae</taxon>
        <taxon>Streptococcus</taxon>
    </lineage>
</organism>
<gene>
    <name evidence="2" type="ORF">HMPREF9391_0926</name>
</gene>
<keyword evidence="1" id="KW-0812">Transmembrane</keyword>
<keyword evidence="1" id="KW-1133">Transmembrane helix</keyword>
<name>F2CDR0_STRSA</name>
<dbReference type="HOGENOM" id="CLU_113329_0_0_9"/>
<dbReference type="PATRIC" id="fig|888818.3.peg.891"/>
<sequence>MKKRYNGGILVKKKIIIGLTILFIVFSGGIYMYNKLTKPNFGSKTTKLYQHGFRLLEEQIGTYIKENYSGIEKIEFSPIYITGDDGSSMLNAEVVPIVYDSYGNKAKFGGLYKNFQQPAYGTIGYLRVSFDYSGKSYIELSTDSGEFKEVTYGQSLPKEIKLREMKDVDFNFETLIREGKLKGIEKSDKGSPDAEIVYNLQLKKGVLPDDIE</sequence>
<dbReference type="RefSeq" id="WP_002917398.1">
    <property type="nucleotide sequence ID" value="NZ_GL878559.1"/>
</dbReference>
<dbReference type="EMBL" id="AFBE01000006">
    <property type="protein sequence ID" value="EGF19438.1"/>
    <property type="molecule type" value="Genomic_DNA"/>
</dbReference>
<dbReference type="AlphaFoldDB" id="F2CDR0"/>
<feature type="transmembrane region" description="Helical" evidence="1">
    <location>
        <begin position="15"/>
        <end position="33"/>
    </location>
</feature>
<dbReference type="Proteomes" id="UP000004826">
    <property type="component" value="Unassembled WGS sequence"/>
</dbReference>
<comment type="caution">
    <text evidence="2">The sequence shown here is derived from an EMBL/GenBank/DDBJ whole genome shotgun (WGS) entry which is preliminary data.</text>
</comment>
<evidence type="ECO:0000256" key="1">
    <source>
        <dbReference type="SAM" id="Phobius"/>
    </source>
</evidence>
<accession>F2CDR0</accession>